<dbReference type="VEuPathDB" id="FungiDB:PSTT_09213"/>
<comment type="caution">
    <text evidence="2">The sequence shown here is derived from an EMBL/GenBank/DDBJ whole genome shotgun (WGS) entry which is preliminary data.</text>
</comment>
<proteinExistence type="predicted"/>
<organism evidence="2 3">
    <name type="scientific">Puccinia striiformis</name>
    <dbReference type="NCBI Taxonomy" id="27350"/>
    <lineage>
        <taxon>Eukaryota</taxon>
        <taxon>Fungi</taxon>
        <taxon>Dikarya</taxon>
        <taxon>Basidiomycota</taxon>
        <taxon>Pucciniomycotina</taxon>
        <taxon>Pucciniomycetes</taxon>
        <taxon>Pucciniales</taxon>
        <taxon>Pucciniaceae</taxon>
        <taxon>Puccinia</taxon>
    </lineage>
</organism>
<evidence type="ECO:0000313" key="3">
    <source>
        <dbReference type="Proteomes" id="UP000238274"/>
    </source>
</evidence>
<protein>
    <submittedName>
        <fullName evidence="2">Uncharacterized protein</fullName>
    </submittedName>
</protein>
<keyword evidence="3" id="KW-1185">Reference proteome</keyword>
<accession>A0A2S4W985</accession>
<sequence length="258" mass="30095">MKLPLRTMPDHTNAFPLRSRTRKRRSYIPKYLFLQSWQRPHHRLPKYMEKRPLLTIQIPSLIERVAKDERVQEVSCFSPFTPDGPNSACDSASSIETEKMSDLQSDMPDDRVQQSTATDAEDEEEENKPFTLVRRGSRWSRRLQHGCLQPIFHQAQRTPIRRKRLSTISVMPFSAIDFDLPRRTSPTHNSLINSRRRSNPFDHLSSRRHSNLGSPMRHDKTPTQHDIRPDVVHLSTLETLHGLNALQNLNPHWRTTTS</sequence>
<reference evidence="2 3" key="1">
    <citation type="submission" date="2017-12" db="EMBL/GenBank/DDBJ databases">
        <title>Gene loss provides genomic basis for host adaptation in cereal stripe rust fungi.</title>
        <authorList>
            <person name="Xia C."/>
        </authorList>
    </citation>
    <scope>NUCLEOTIDE SEQUENCE [LARGE SCALE GENOMIC DNA]</scope>
    <source>
        <strain evidence="2 3">93TX-2</strain>
    </source>
</reference>
<dbReference type="AlphaFoldDB" id="A0A2S4W985"/>
<reference evidence="3" key="2">
    <citation type="journal article" date="2018" name="BMC Genomics">
        <title>Genomic insights into host adaptation between the wheat stripe rust pathogen (Puccinia striiformis f. sp. tritici) and the barley stripe rust pathogen (Puccinia striiformis f. sp. hordei).</title>
        <authorList>
            <person name="Xia C."/>
            <person name="Wang M."/>
            <person name="Yin C."/>
            <person name="Cornejo O.E."/>
            <person name="Hulbert S.H."/>
            <person name="Chen X."/>
        </authorList>
    </citation>
    <scope>NUCLEOTIDE SEQUENCE [LARGE SCALE GENOMIC DNA]</scope>
    <source>
        <strain evidence="3">93TX-2</strain>
    </source>
</reference>
<feature type="region of interest" description="Disordered" evidence="1">
    <location>
        <begin position="183"/>
        <end position="225"/>
    </location>
</feature>
<gene>
    <name evidence="2" type="ORF">PSHT_05960</name>
</gene>
<reference evidence="3" key="3">
    <citation type="journal article" date="2018" name="Mol. Plant Microbe Interact.">
        <title>Genome sequence resources for the wheat stripe rust pathogen (Puccinia striiformis f. sp. tritici) and the barley stripe rust pathogen (Puccinia striiformis f. sp. hordei).</title>
        <authorList>
            <person name="Xia C."/>
            <person name="Wang M."/>
            <person name="Yin C."/>
            <person name="Cornejo O.E."/>
            <person name="Hulbert S.H."/>
            <person name="Chen X."/>
        </authorList>
    </citation>
    <scope>NUCLEOTIDE SEQUENCE [LARGE SCALE GENOMIC DNA]</scope>
    <source>
        <strain evidence="3">93TX-2</strain>
    </source>
</reference>
<feature type="compositionally biased region" description="Polar residues" evidence="1">
    <location>
        <begin position="184"/>
        <end position="193"/>
    </location>
</feature>
<dbReference type="OrthoDB" id="2499848at2759"/>
<evidence type="ECO:0000256" key="1">
    <source>
        <dbReference type="SAM" id="MobiDB-lite"/>
    </source>
</evidence>
<evidence type="ECO:0000313" key="2">
    <source>
        <dbReference type="EMBL" id="POW18320.1"/>
    </source>
</evidence>
<feature type="compositionally biased region" description="Basic and acidic residues" evidence="1">
    <location>
        <begin position="216"/>
        <end position="225"/>
    </location>
</feature>
<name>A0A2S4W985_9BASI</name>
<dbReference type="EMBL" id="PKSM01000067">
    <property type="protein sequence ID" value="POW18320.1"/>
    <property type="molecule type" value="Genomic_DNA"/>
</dbReference>
<feature type="region of interest" description="Disordered" evidence="1">
    <location>
        <begin position="76"/>
        <end position="132"/>
    </location>
</feature>
<dbReference type="Proteomes" id="UP000238274">
    <property type="component" value="Unassembled WGS sequence"/>
</dbReference>
<dbReference type="VEuPathDB" id="FungiDB:PSHT_05960"/>